<evidence type="ECO:0000313" key="2">
    <source>
        <dbReference type="Proteomes" id="UP001500621"/>
    </source>
</evidence>
<name>A0ABP8W7V6_9ACTN</name>
<keyword evidence="2" id="KW-1185">Reference proteome</keyword>
<dbReference type="EMBL" id="BAABIM010000002">
    <property type="protein sequence ID" value="GAA4681878.1"/>
    <property type="molecule type" value="Genomic_DNA"/>
</dbReference>
<evidence type="ECO:0000313" key="1">
    <source>
        <dbReference type="EMBL" id="GAA4681878.1"/>
    </source>
</evidence>
<comment type="caution">
    <text evidence="1">The sequence shown here is derived from an EMBL/GenBank/DDBJ whole genome shotgun (WGS) entry which is preliminary data.</text>
</comment>
<dbReference type="RefSeq" id="WP_345265078.1">
    <property type="nucleotide sequence ID" value="NZ_BAABIM010000002.1"/>
</dbReference>
<gene>
    <name evidence="1" type="ORF">GCM10023226_18810</name>
</gene>
<protein>
    <submittedName>
        <fullName evidence="1">Uncharacterized protein</fullName>
    </submittedName>
</protein>
<proteinExistence type="predicted"/>
<accession>A0ABP8W7V6</accession>
<organism evidence="1 2">
    <name type="scientific">Nocardioides nanhaiensis</name>
    <dbReference type="NCBI Taxonomy" id="1476871"/>
    <lineage>
        <taxon>Bacteria</taxon>
        <taxon>Bacillati</taxon>
        <taxon>Actinomycetota</taxon>
        <taxon>Actinomycetes</taxon>
        <taxon>Propionibacteriales</taxon>
        <taxon>Nocardioidaceae</taxon>
        <taxon>Nocardioides</taxon>
    </lineage>
</organism>
<reference evidence="2" key="1">
    <citation type="journal article" date="2019" name="Int. J. Syst. Evol. Microbiol.">
        <title>The Global Catalogue of Microorganisms (GCM) 10K type strain sequencing project: providing services to taxonomists for standard genome sequencing and annotation.</title>
        <authorList>
            <consortium name="The Broad Institute Genomics Platform"/>
            <consortium name="The Broad Institute Genome Sequencing Center for Infectious Disease"/>
            <person name="Wu L."/>
            <person name="Ma J."/>
        </authorList>
    </citation>
    <scope>NUCLEOTIDE SEQUENCE [LARGE SCALE GENOMIC DNA]</scope>
    <source>
        <strain evidence="2">JCM 18127</strain>
    </source>
</reference>
<sequence>MPLLRLLARLVARRALAVAGFALGLLVVSLVGASAQVETAPAPAPLVVPQDAPLSPAAVRVERLLARHDCWTGAAPADRTGQVPGGVVVTAPGGAPHLSARWVGPALEQVLGERDHRLVVHAFCA</sequence>
<dbReference type="Proteomes" id="UP001500621">
    <property type="component" value="Unassembled WGS sequence"/>
</dbReference>